<organism evidence="1 2">
    <name type="scientific">Periconia digitata</name>
    <dbReference type="NCBI Taxonomy" id="1303443"/>
    <lineage>
        <taxon>Eukaryota</taxon>
        <taxon>Fungi</taxon>
        <taxon>Dikarya</taxon>
        <taxon>Ascomycota</taxon>
        <taxon>Pezizomycotina</taxon>
        <taxon>Dothideomycetes</taxon>
        <taxon>Pleosporomycetidae</taxon>
        <taxon>Pleosporales</taxon>
        <taxon>Massarineae</taxon>
        <taxon>Periconiaceae</taxon>
        <taxon>Periconia</taxon>
    </lineage>
</organism>
<dbReference type="EMBL" id="CAOQHR010000009">
    <property type="protein sequence ID" value="CAI6339702.1"/>
    <property type="molecule type" value="Genomic_DNA"/>
</dbReference>
<reference evidence="1" key="1">
    <citation type="submission" date="2023-01" db="EMBL/GenBank/DDBJ databases">
        <authorList>
            <person name="Van Ghelder C."/>
            <person name="Rancurel C."/>
        </authorList>
    </citation>
    <scope>NUCLEOTIDE SEQUENCE</scope>
    <source>
        <strain evidence="1">CNCM I-4278</strain>
    </source>
</reference>
<keyword evidence="2" id="KW-1185">Reference proteome</keyword>
<dbReference type="Proteomes" id="UP001152607">
    <property type="component" value="Unassembled WGS sequence"/>
</dbReference>
<dbReference type="AlphaFoldDB" id="A0A9W4URB2"/>
<accession>A0A9W4URB2</accession>
<gene>
    <name evidence="1" type="ORF">PDIGIT_LOCUS12865</name>
</gene>
<proteinExistence type="predicted"/>
<name>A0A9W4URB2_9PLEO</name>
<evidence type="ECO:0000313" key="2">
    <source>
        <dbReference type="Proteomes" id="UP001152607"/>
    </source>
</evidence>
<sequence>MYFPNNWADTLPVQFSGGSVLIPRVICKIKIKQTTSEGHSSVLPDLFNSTLKHQQDTLIPRSH</sequence>
<comment type="caution">
    <text evidence="1">The sequence shown here is derived from an EMBL/GenBank/DDBJ whole genome shotgun (WGS) entry which is preliminary data.</text>
</comment>
<protein>
    <submittedName>
        <fullName evidence="1">Uncharacterized protein</fullName>
    </submittedName>
</protein>
<evidence type="ECO:0000313" key="1">
    <source>
        <dbReference type="EMBL" id="CAI6339702.1"/>
    </source>
</evidence>